<evidence type="ECO:0000256" key="2">
    <source>
        <dbReference type="ARBA" id="ARBA00022723"/>
    </source>
</evidence>
<gene>
    <name evidence="7" type="ORF">VE01_05786</name>
</gene>
<keyword evidence="2" id="KW-0479">Metal-binding</keyword>
<proteinExistence type="predicted"/>
<dbReference type="Proteomes" id="UP000091956">
    <property type="component" value="Unassembled WGS sequence"/>
</dbReference>
<comment type="subcellular location">
    <subcellularLocation>
        <location evidence="1">Nucleus</location>
    </subcellularLocation>
</comment>
<reference evidence="7 8" key="1">
    <citation type="submission" date="2016-03" db="EMBL/GenBank/DDBJ databases">
        <title>Comparative genomics of Pseudogymnoascus destructans, the fungus causing white-nose syndrome of bats.</title>
        <authorList>
            <person name="Palmer J.M."/>
            <person name="Drees K.P."/>
            <person name="Foster J.T."/>
            <person name="Lindner D.L."/>
        </authorList>
    </citation>
    <scope>NUCLEOTIDE SEQUENCE [LARGE SCALE GENOMIC DNA]</scope>
    <source>
        <strain evidence="7 8">UAMH 10579</strain>
    </source>
</reference>
<name>A0A1B8GK52_9PEZI</name>
<dbReference type="PANTHER" id="PTHR47338">
    <property type="entry name" value="ZN(II)2CYS6 TRANSCRIPTION FACTOR (EUROFUNG)-RELATED"/>
    <property type="match status" value="1"/>
</dbReference>
<dbReference type="GO" id="GO:0006351">
    <property type="term" value="P:DNA-templated transcription"/>
    <property type="evidence" value="ECO:0007669"/>
    <property type="project" value="InterPro"/>
</dbReference>
<dbReference type="CDD" id="cd12148">
    <property type="entry name" value="fungal_TF_MHR"/>
    <property type="match status" value="1"/>
</dbReference>
<dbReference type="AlphaFoldDB" id="A0A1B8GK52"/>
<dbReference type="Gene3D" id="4.10.240.10">
    <property type="entry name" value="Zn(2)-C6 fungal-type DNA-binding domain"/>
    <property type="match status" value="1"/>
</dbReference>
<sequence>MKVAKAGTETHSRTPQACDRCRKSKVKCSGTRPNCRNCLKRKKGCTWPSTPAPGGYYQILDYAEVESGTDRRVLKGAGPILDGPVRGDCNSACVLPEAHLLQLLLGIFLARHHDGELCSFLHKPSLDMSVLAVRSPFLVMSIISLSALYIPDDEALRDFGFEAVALSDNYARSARRYAQRLSDEPSVYNIQAFLVLAIRELITWTNLKAWMYAGTAIRMSQALHLGLEFNQHSPGQKEVRRRTFWACFVVDRLISYSCNHPFAINQMSALIQLPCPENSFAFEEDYSGPSLDNILQHTNQLSQLGITPFYITMLQLWGNMATLHTSGGRRSSKYAPTDPEGEFYKTAKAIDNFAAALPPSLRWSPQNYKLHQVTGQAQAFVNLNLLLFHSRCVMHQEYLPQLDSQYSLATLQVDEAASYDAAGLSLDYSDAPIIECCIDSVHALTDMATMLTQGTEQDQQLLQSPFAANALMTSAAVHLWILYTQTCDKCPKDVAEVNFAKLLDIIRSWQSRWRVACAWAETLEMLRNLYSFSYGTAVTVDFDYWETGTDEITDSPTLVEEAGDANGAHTGLSDGDGIVDPSAIAQRLHDKVKGIMLNPLYATDVKKHNLRVYCRTVWQHMWNMWSFEPLESFDSDLIIQ</sequence>
<dbReference type="GO" id="GO:0003677">
    <property type="term" value="F:DNA binding"/>
    <property type="evidence" value="ECO:0007669"/>
    <property type="project" value="InterPro"/>
</dbReference>
<evidence type="ECO:0000313" key="7">
    <source>
        <dbReference type="EMBL" id="OBT96227.2"/>
    </source>
</evidence>
<dbReference type="SMART" id="SM00066">
    <property type="entry name" value="GAL4"/>
    <property type="match status" value="1"/>
</dbReference>
<dbReference type="PROSITE" id="PS50048">
    <property type="entry name" value="ZN2_CY6_FUNGAL_2"/>
    <property type="match status" value="1"/>
</dbReference>
<keyword evidence="3" id="KW-0805">Transcription regulation</keyword>
<reference evidence="8" key="2">
    <citation type="journal article" date="2018" name="Nat. Commun.">
        <title>Extreme sensitivity to ultraviolet light in the fungal pathogen causing white-nose syndrome of bats.</title>
        <authorList>
            <person name="Palmer J.M."/>
            <person name="Drees K.P."/>
            <person name="Foster J.T."/>
            <person name="Lindner D.L."/>
        </authorList>
    </citation>
    <scope>NUCLEOTIDE SEQUENCE [LARGE SCALE GENOMIC DNA]</scope>
    <source>
        <strain evidence="8">UAMH 10579</strain>
    </source>
</reference>
<dbReference type="InterPro" id="IPR007219">
    <property type="entry name" value="XnlR_reg_dom"/>
</dbReference>
<dbReference type="InterPro" id="IPR036864">
    <property type="entry name" value="Zn2-C6_fun-type_DNA-bd_sf"/>
</dbReference>
<protein>
    <recommendedName>
        <fullName evidence="6">Zn(2)-C6 fungal-type domain-containing protein</fullName>
    </recommendedName>
</protein>
<organism evidence="7 8">
    <name type="scientific">Pseudogymnoascus verrucosus</name>
    <dbReference type="NCBI Taxonomy" id="342668"/>
    <lineage>
        <taxon>Eukaryota</taxon>
        <taxon>Fungi</taxon>
        <taxon>Dikarya</taxon>
        <taxon>Ascomycota</taxon>
        <taxon>Pezizomycotina</taxon>
        <taxon>Leotiomycetes</taxon>
        <taxon>Thelebolales</taxon>
        <taxon>Thelebolaceae</taxon>
        <taxon>Pseudogymnoascus</taxon>
    </lineage>
</organism>
<dbReference type="STRING" id="342668.A0A1B8GK52"/>
<dbReference type="InterPro" id="IPR050815">
    <property type="entry name" value="TF_fung"/>
</dbReference>
<dbReference type="GeneID" id="28839172"/>
<accession>A0A1B8GK52</accession>
<keyword evidence="5" id="KW-0539">Nucleus</keyword>
<evidence type="ECO:0000259" key="6">
    <source>
        <dbReference type="PROSITE" id="PS50048"/>
    </source>
</evidence>
<dbReference type="SUPFAM" id="SSF57701">
    <property type="entry name" value="Zn2/Cys6 DNA-binding domain"/>
    <property type="match status" value="1"/>
</dbReference>
<evidence type="ECO:0000256" key="1">
    <source>
        <dbReference type="ARBA" id="ARBA00004123"/>
    </source>
</evidence>
<dbReference type="PANTHER" id="PTHR47338:SF25">
    <property type="entry name" value="TRANSCRIPTION FACTOR"/>
    <property type="match status" value="1"/>
</dbReference>
<dbReference type="GO" id="GO:0008270">
    <property type="term" value="F:zinc ion binding"/>
    <property type="evidence" value="ECO:0007669"/>
    <property type="project" value="InterPro"/>
</dbReference>
<evidence type="ECO:0000256" key="3">
    <source>
        <dbReference type="ARBA" id="ARBA00023015"/>
    </source>
</evidence>
<dbReference type="EMBL" id="KV460229">
    <property type="protein sequence ID" value="OBT96227.2"/>
    <property type="molecule type" value="Genomic_DNA"/>
</dbReference>
<dbReference type="PROSITE" id="PS00463">
    <property type="entry name" value="ZN2_CY6_FUNGAL_1"/>
    <property type="match status" value="1"/>
</dbReference>
<feature type="domain" description="Zn(2)-C6 fungal-type" evidence="6">
    <location>
        <begin position="17"/>
        <end position="47"/>
    </location>
</feature>
<dbReference type="InterPro" id="IPR001138">
    <property type="entry name" value="Zn2Cys6_DnaBD"/>
</dbReference>
<dbReference type="Pfam" id="PF00172">
    <property type="entry name" value="Zn_clus"/>
    <property type="match status" value="1"/>
</dbReference>
<dbReference type="CDD" id="cd00067">
    <property type="entry name" value="GAL4"/>
    <property type="match status" value="1"/>
</dbReference>
<dbReference type="RefSeq" id="XP_059319665.1">
    <property type="nucleotide sequence ID" value="XM_059463736.1"/>
</dbReference>
<dbReference type="SMART" id="SM00906">
    <property type="entry name" value="Fungal_trans"/>
    <property type="match status" value="1"/>
</dbReference>
<keyword evidence="4" id="KW-0804">Transcription</keyword>
<dbReference type="GO" id="GO:0005634">
    <property type="term" value="C:nucleus"/>
    <property type="evidence" value="ECO:0007669"/>
    <property type="project" value="UniProtKB-SubCell"/>
</dbReference>
<dbReference type="Pfam" id="PF04082">
    <property type="entry name" value="Fungal_trans"/>
    <property type="match status" value="1"/>
</dbReference>
<evidence type="ECO:0000256" key="5">
    <source>
        <dbReference type="ARBA" id="ARBA00023242"/>
    </source>
</evidence>
<keyword evidence="8" id="KW-1185">Reference proteome</keyword>
<dbReference type="GO" id="GO:0000981">
    <property type="term" value="F:DNA-binding transcription factor activity, RNA polymerase II-specific"/>
    <property type="evidence" value="ECO:0007669"/>
    <property type="project" value="InterPro"/>
</dbReference>
<evidence type="ECO:0000256" key="4">
    <source>
        <dbReference type="ARBA" id="ARBA00023163"/>
    </source>
</evidence>
<evidence type="ECO:0000313" key="8">
    <source>
        <dbReference type="Proteomes" id="UP000091956"/>
    </source>
</evidence>